<name>A0AAV9V744_9PEZI</name>
<feature type="compositionally biased region" description="Basic and acidic residues" evidence="9">
    <location>
        <begin position="385"/>
        <end position="398"/>
    </location>
</feature>
<comment type="subcellular location">
    <subcellularLocation>
        <location evidence="7">Mitochondrion</location>
    </subcellularLocation>
    <subcellularLocation>
        <location evidence="7">Nucleus</location>
    </subcellularLocation>
</comment>
<evidence type="ECO:0000259" key="10">
    <source>
        <dbReference type="SMART" id="SM00986"/>
    </source>
</evidence>
<keyword evidence="2 7" id="KW-0227">DNA damage</keyword>
<dbReference type="GO" id="GO:0097510">
    <property type="term" value="P:base-excision repair, AP site formation via deaminated base removal"/>
    <property type="evidence" value="ECO:0007669"/>
    <property type="project" value="TreeGrafter"/>
</dbReference>
<feature type="domain" description="Uracil-DNA glycosylase-like" evidence="10">
    <location>
        <begin position="106"/>
        <end position="273"/>
    </location>
</feature>
<keyword evidence="5 7" id="KW-0234">DNA repair</keyword>
<dbReference type="SUPFAM" id="SSF52141">
    <property type="entry name" value="Uracil-DNA glycosylase-like"/>
    <property type="match status" value="1"/>
</dbReference>
<feature type="compositionally biased region" description="Acidic residues" evidence="9">
    <location>
        <begin position="374"/>
        <end position="384"/>
    </location>
</feature>
<dbReference type="Gene3D" id="3.40.470.10">
    <property type="entry name" value="Uracil-DNA glycosylase-like domain"/>
    <property type="match status" value="1"/>
</dbReference>
<reference evidence="11 12" key="1">
    <citation type="submission" date="2019-10" db="EMBL/GenBank/DDBJ databases">
        <authorList>
            <person name="Palmer J.M."/>
        </authorList>
    </citation>
    <scope>NUCLEOTIDE SEQUENCE [LARGE SCALE GENOMIC DNA]</scope>
    <source>
        <strain evidence="11 12">TWF696</strain>
    </source>
</reference>
<protein>
    <recommendedName>
        <fullName evidence="7">Uracil-DNA glycosylase</fullName>
        <shortName evidence="7">UDG</shortName>
        <ecNumber evidence="7">3.2.2.27</ecNumber>
    </recommendedName>
</protein>
<dbReference type="InterPro" id="IPR002043">
    <property type="entry name" value="UDG_fam1"/>
</dbReference>
<evidence type="ECO:0000256" key="7">
    <source>
        <dbReference type="HAMAP-Rule" id="MF_03166"/>
    </source>
</evidence>
<comment type="catalytic activity">
    <reaction evidence="7">
        <text>Hydrolyzes single-stranded DNA or mismatched double-stranded DNA and polynucleotides, releasing free uracil.</text>
        <dbReference type="EC" id="3.2.2.27"/>
    </reaction>
</comment>
<dbReference type="CDD" id="cd10027">
    <property type="entry name" value="UDG-F1-like"/>
    <property type="match status" value="1"/>
</dbReference>
<gene>
    <name evidence="11" type="primary">UNG1_1</name>
    <name evidence="7" type="synonym">UNG1</name>
    <name evidence="11" type="ORF">TWF696_004197</name>
</gene>
<dbReference type="InterPro" id="IPR036895">
    <property type="entry name" value="Uracil-DNA_glycosylase-like_sf"/>
</dbReference>
<evidence type="ECO:0000256" key="3">
    <source>
        <dbReference type="ARBA" id="ARBA00022801"/>
    </source>
</evidence>
<feature type="region of interest" description="Disordered" evidence="9">
    <location>
        <begin position="349"/>
        <end position="422"/>
    </location>
</feature>
<dbReference type="GO" id="GO:0005739">
    <property type="term" value="C:mitochondrion"/>
    <property type="evidence" value="ECO:0007669"/>
    <property type="project" value="UniProtKB-SubCell"/>
</dbReference>
<dbReference type="PANTHER" id="PTHR11264:SF0">
    <property type="entry name" value="URACIL-DNA GLYCOSYLASE"/>
    <property type="match status" value="1"/>
</dbReference>
<feature type="region of interest" description="Disordered" evidence="9">
    <location>
        <begin position="1"/>
        <end position="35"/>
    </location>
</feature>
<evidence type="ECO:0000256" key="6">
    <source>
        <dbReference type="ARBA" id="ARBA00023242"/>
    </source>
</evidence>
<evidence type="ECO:0000313" key="12">
    <source>
        <dbReference type="Proteomes" id="UP001375240"/>
    </source>
</evidence>
<dbReference type="PROSITE" id="PS00130">
    <property type="entry name" value="U_DNA_GLYCOSYLASE"/>
    <property type="match status" value="1"/>
</dbReference>
<evidence type="ECO:0000256" key="8">
    <source>
        <dbReference type="PROSITE-ProRule" id="PRU10072"/>
    </source>
</evidence>
<evidence type="ECO:0000256" key="9">
    <source>
        <dbReference type="SAM" id="MobiDB-lite"/>
    </source>
</evidence>
<dbReference type="SMART" id="SM00987">
    <property type="entry name" value="UreE_C"/>
    <property type="match status" value="1"/>
</dbReference>
<proteinExistence type="inferred from homology"/>
<comment type="similarity">
    <text evidence="1 7">Belongs to the uracil-DNA glycosylase (UDG) superfamily. UNG family.</text>
</comment>
<dbReference type="HAMAP" id="MF_00148">
    <property type="entry name" value="UDG"/>
    <property type="match status" value="1"/>
</dbReference>
<evidence type="ECO:0000313" key="11">
    <source>
        <dbReference type="EMBL" id="KAK6355073.1"/>
    </source>
</evidence>
<sequence length="432" mass="46687">MSVKRKATDAASATEKKAKSSTITGFFSSAPSSKAPFDKAKWAATLSPEKRELLKLEIDTLDASWLAVLKDTITEPSFLNLKRFLQGEFKANRVYPPANEVYSWSRLTPFNKVKVVILGQDPYHGPKQAHGLSFSVKPPTKAPPSLNNIFGALENDFPTFKRPANSQGLLTPWAERGVLMLNTCLTVQPSNANSHAGKGWEAFTQKVIELVAQKRTTGVVFMAWGKPAQGRVAKVNKATHLVLQSCHPSPLSAFKGPVFFKDGHHFRQCNEWLQKKYGDDGPIDWNAVNPSNVSLFKSKPQASTSAKAATAGPDTLVPVSAVKAKAAASGDAVPSLDDEEEALREAEAEEMALPTNKNGKAKGKGKDSGPVENEYGEDDVDWDEAALKSDQIEEESKLAKGTGKGKGKVGVIVGKDLEPDGKGIQYYLPGVL</sequence>
<dbReference type="Pfam" id="PF03167">
    <property type="entry name" value="UDG"/>
    <property type="match status" value="1"/>
</dbReference>
<dbReference type="NCBIfam" id="NF003589">
    <property type="entry name" value="PRK05254.1-2"/>
    <property type="match status" value="1"/>
</dbReference>
<dbReference type="NCBIfam" id="TIGR00628">
    <property type="entry name" value="ung"/>
    <property type="match status" value="1"/>
</dbReference>
<evidence type="ECO:0000256" key="2">
    <source>
        <dbReference type="ARBA" id="ARBA00022763"/>
    </source>
</evidence>
<dbReference type="FunFam" id="3.40.470.10:FF:000007">
    <property type="entry name" value="Uracil-DNA glycosylase"/>
    <property type="match status" value="1"/>
</dbReference>
<feature type="compositionally biased region" description="Low complexity" evidence="9">
    <location>
        <begin position="20"/>
        <end position="35"/>
    </location>
</feature>
<dbReference type="GO" id="GO:0005634">
    <property type="term" value="C:nucleus"/>
    <property type="evidence" value="ECO:0007669"/>
    <property type="project" value="UniProtKB-SubCell"/>
</dbReference>
<keyword evidence="12" id="KW-1185">Reference proteome</keyword>
<dbReference type="GO" id="GO:0004844">
    <property type="term" value="F:uracil DNA N-glycosylase activity"/>
    <property type="evidence" value="ECO:0007669"/>
    <property type="project" value="UniProtKB-UniRule"/>
</dbReference>
<organism evidence="11 12">
    <name type="scientific">Orbilia brochopaga</name>
    <dbReference type="NCBI Taxonomy" id="3140254"/>
    <lineage>
        <taxon>Eukaryota</taxon>
        <taxon>Fungi</taxon>
        <taxon>Dikarya</taxon>
        <taxon>Ascomycota</taxon>
        <taxon>Pezizomycotina</taxon>
        <taxon>Orbiliomycetes</taxon>
        <taxon>Orbiliales</taxon>
        <taxon>Orbiliaceae</taxon>
        <taxon>Orbilia</taxon>
    </lineage>
</organism>
<dbReference type="PANTHER" id="PTHR11264">
    <property type="entry name" value="URACIL-DNA GLYCOSYLASE"/>
    <property type="match status" value="1"/>
</dbReference>
<feature type="active site" description="Proton acceptor" evidence="7 8">
    <location>
        <position position="121"/>
    </location>
</feature>
<dbReference type="AlphaFoldDB" id="A0AAV9V744"/>
<evidence type="ECO:0000256" key="4">
    <source>
        <dbReference type="ARBA" id="ARBA00023128"/>
    </source>
</evidence>
<dbReference type="Proteomes" id="UP001375240">
    <property type="component" value="Unassembled WGS sequence"/>
</dbReference>
<dbReference type="InterPro" id="IPR018085">
    <property type="entry name" value="Ura-DNA_Glyclase_AS"/>
</dbReference>
<evidence type="ECO:0000256" key="1">
    <source>
        <dbReference type="ARBA" id="ARBA00008184"/>
    </source>
</evidence>
<dbReference type="EC" id="3.2.2.27" evidence="7"/>
<keyword evidence="3 7" id="KW-0378">Hydrolase</keyword>
<evidence type="ECO:0000256" key="5">
    <source>
        <dbReference type="ARBA" id="ARBA00023204"/>
    </source>
</evidence>
<dbReference type="EMBL" id="JAVHNQ010000002">
    <property type="protein sequence ID" value="KAK6355073.1"/>
    <property type="molecule type" value="Genomic_DNA"/>
</dbReference>
<comment type="caution">
    <text evidence="11">The sequence shown here is derived from an EMBL/GenBank/DDBJ whole genome shotgun (WGS) entry which is preliminary data.</text>
</comment>
<dbReference type="SMART" id="SM00986">
    <property type="entry name" value="UDG"/>
    <property type="match status" value="1"/>
</dbReference>
<keyword evidence="6 7" id="KW-0539">Nucleus</keyword>
<accession>A0AAV9V744</accession>
<keyword evidence="4 7" id="KW-0496">Mitochondrion</keyword>
<dbReference type="NCBIfam" id="NF003588">
    <property type="entry name" value="PRK05254.1-1"/>
    <property type="match status" value="1"/>
</dbReference>
<dbReference type="NCBIfam" id="NF003592">
    <property type="entry name" value="PRK05254.1-5"/>
    <property type="match status" value="1"/>
</dbReference>
<comment type="function">
    <text evidence="7">Excises uracil residues from the DNA which can arise as a result of misincorporation of dUMP residues by DNA polymerase or due to deamination of cytosine.</text>
</comment>
<dbReference type="InterPro" id="IPR005122">
    <property type="entry name" value="Uracil-DNA_glycosylase-like"/>
</dbReference>